<reference evidence="1 2" key="1">
    <citation type="journal article" date="2019" name="Appl. Microbiol. Biotechnol.">
        <title>Genome sequence of Isaria javanica and comparative genome analysis insights into family S53 peptidase evolution in fungal entomopathogens.</title>
        <authorList>
            <person name="Lin R."/>
            <person name="Zhang X."/>
            <person name="Xin B."/>
            <person name="Zou M."/>
            <person name="Gao Y."/>
            <person name="Qin F."/>
            <person name="Hu Q."/>
            <person name="Xie B."/>
            <person name="Cheng X."/>
        </authorList>
    </citation>
    <scope>NUCLEOTIDE SEQUENCE [LARGE SCALE GENOMIC DNA]</scope>
    <source>
        <strain evidence="1 2">IJ1G</strain>
    </source>
</reference>
<dbReference type="AlphaFoldDB" id="A0A545V3Q2"/>
<dbReference type="EMBL" id="SPUK01000006">
    <property type="protein sequence ID" value="TQV96333.1"/>
    <property type="molecule type" value="Genomic_DNA"/>
</dbReference>
<accession>A0A545V3Q2</accession>
<gene>
    <name evidence="1" type="ORF">IF1G_04916</name>
</gene>
<evidence type="ECO:0000313" key="2">
    <source>
        <dbReference type="Proteomes" id="UP000315783"/>
    </source>
</evidence>
<dbReference type="Proteomes" id="UP000315783">
    <property type="component" value="Unassembled WGS sequence"/>
</dbReference>
<proteinExistence type="predicted"/>
<organism evidence="1 2">
    <name type="scientific">Cordyceps javanica</name>
    <dbReference type="NCBI Taxonomy" id="43265"/>
    <lineage>
        <taxon>Eukaryota</taxon>
        <taxon>Fungi</taxon>
        <taxon>Dikarya</taxon>
        <taxon>Ascomycota</taxon>
        <taxon>Pezizomycotina</taxon>
        <taxon>Sordariomycetes</taxon>
        <taxon>Hypocreomycetidae</taxon>
        <taxon>Hypocreales</taxon>
        <taxon>Cordycipitaceae</taxon>
        <taxon>Cordyceps</taxon>
    </lineage>
</organism>
<keyword evidence="2" id="KW-1185">Reference proteome</keyword>
<protein>
    <submittedName>
        <fullName evidence="1">Uncharacterized protein</fullName>
    </submittedName>
</protein>
<comment type="caution">
    <text evidence="1">The sequence shown here is derived from an EMBL/GenBank/DDBJ whole genome shotgun (WGS) entry which is preliminary data.</text>
</comment>
<sequence length="99" mass="10678">MLIHHFYATLAGLRRDRVLSIFCVSLDAVGRGAGLAASGKKLAQMHAKLHSKAVFLKWGVDGAVSIHFDIALTLVVSKFRTGYLLVSFSLLGRAPIVLS</sequence>
<name>A0A545V3Q2_9HYPO</name>
<evidence type="ECO:0000313" key="1">
    <source>
        <dbReference type="EMBL" id="TQV96333.1"/>
    </source>
</evidence>